<protein>
    <recommendedName>
        <fullName evidence="1">Segregation and condensation protein A</fullName>
    </recommendedName>
</protein>
<dbReference type="InterPro" id="IPR003768">
    <property type="entry name" value="ScpA"/>
</dbReference>
<gene>
    <name evidence="3" type="ORF">GOB93_18425</name>
</gene>
<evidence type="ECO:0000313" key="3">
    <source>
        <dbReference type="EMBL" id="NHN86587.1"/>
    </source>
</evidence>
<evidence type="ECO:0000313" key="4">
    <source>
        <dbReference type="Proteomes" id="UP000635278"/>
    </source>
</evidence>
<dbReference type="Proteomes" id="UP000635278">
    <property type="component" value="Unassembled WGS sequence"/>
</dbReference>
<reference evidence="3 4" key="1">
    <citation type="journal article" date="2020" name="Int. J. Syst. Evol. Microbiol.">
        <title>Novel acetic acid bacteria from cider fermentations: Acetobacter conturbans sp. nov. and Acetobacter fallax sp. nov.</title>
        <authorList>
            <person name="Sombolestani A.S."/>
            <person name="Cleenwerck I."/>
            <person name="Cnockaert M."/>
            <person name="Borremans W."/>
            <person name="Wieme A.D."/>
            <person name="De Vuyst L."/>
            <person name="Vandamme P."/>
        </authorList>
    </citation>
    <scope>NUCLEOTIDE SEQUENCE [LARGE SCALE GENOMIC DNA]</scope>
    <source>
        <strain evidence="3 4">LMG 30640</strain>
    </source>
</reference>
<dbReference type="PANTHER" id="PTHR33969:SF2">
    <property type="entry name" value="SEGREGATION AND CONDENSATION PROTEIN A"/>
    <property type="match status" value="1"/>
</dbReference>
<dbReference type="Gene3D" id="6.10.250.2410">
    <property type="match status" value="1"/>
</dbReference>
<comment type="caution">
    <text evidence="3">The sequence shown here is derived from an EMBL/GenBank/DDBJ whole genome shotgun (WGS) entry which is preliminary data.</text>
</comment>
<dbReference type="PANTHER" id="PTHR33969">
    <property type="entry name" value="SEGREGATION AND CONDENSATION PROTEIN A"/>
    <property type="match status" value="1"/>
</dbReference>
<dbReference type="Pfam" id="PF02616">
    <property type="entry name" value="SMC_ScpA"/>
    <property type="match status" value="1"/>
</dbReference>
<dbReference type="RefSeq" id="WP_173584919.1">
    <property type="nucleotide sequence ID" value="NZ_WOTB01000040.1"/>
</dbReference>
<keyword evidence="4" id="KW-1185">Reference proteome</keyword>
<evidence type="ECO:0000256" key="1">
    <source>
        <dbReference type="ARBA" id="ARBA00044777"/>
    </source>
</evidence>
<evidence type="ECO:0000256" key="2">
    <source>
        <dbReference type="SAM" id="MobiDB-lite"/>
    </source>
</evidence>
<sequence length="284" mass="31354">MDMPATPSVPETGPETEGQETAHRSPLLHLDGFDGPLDLLLDLARAQKVDLARISILQLVEQYLAVVESAQSIRLELAADWLVMAAWLAWLKSRLLLPPEEGPDEEAEDAAELLAARLEELARISVAAGWLAERPQLGRDVFARGESETLVEIDRSGLALDVPQLMRAYMAAIRRTVRHRIYTPRTIRFWTVQDALSRLKRLLGDTPPGWSALDAFMPDLPEPADEREAVQVRRAAMAGTLIAGLELAKSGMLELKQEEAFGRIMLRPQDAENGKTNAEPEAAA</sequence>
<proteinExistence type="predicted"/>
<name>A0ABX0JXQ6_9PROT</name>
<accession>A0ABX0JXQ6</accession>
<dbReference type="EMBL" id="WOTB01000040">
    <property type="protein sequence ID" value="NHN86587.1"/>
    <property type="molecule type" value="Genomic_DNA"/>
</dbReference>
<feature type="region of interest" description="Disordered" evidence="2">
    <location>
        <begin position="1"/>
        <end position="22"/>
    </location>
</feature>
<organism evidence="3 4">
    <name type="scientific">Acetobacter musti</name>
    <dbReference type="NCBI Taxonomy" id="864732"/>
    <lineage>
        <taxon>Bacteria</taxon>
        <taxon>Pseudomonadati</taxon>
        <taxon>Pseudomonadota</taxon>
        <taxon>Alphaproteobacteria</taxon>
        <taxon>Acetobacterales</taxon>
        <taxon>Acetobacteraceae</taxon>
        <taxon>Acetobacter</taxon>
    </lineage>
</organism>